<dbReference type="AlphaFoldDB" id="A0A1U8ABG9"/>
<dbReference type="PANTHER" id="PTHR32080:SF2">
    <property type="entry name" value="PLASMODESMATA-LOCATED PROTEIN 8"/>
    <property type="match status" value="1"/>
</dbReference>
<sequence length="291" mass="31292">MWRNLKQDSSHSTISIALKISSLLFFLLSSFTNHDRLFVKAHPFIYGGCSPDKYQSTSTFEANFNSLLSSIASSASQSDYNSFAVGNDSSTPADAAVYGLYQCRGDLKTSDCSGCIQNAVNQITLVCPYSIAASLQLEACYVRYDNVNFLGRLDMTLVYKKCSRGTSNDVEFFKRRDDVLADLQTANGFRVSSLGSVEGFSQCLGDLSSGDCSSCLAEAVGKLKNVCGSASAADVYLAQCYARYWASGYYDSSSDSSTDDDVGKTVAIIVGVLAGFALVVVLLSFLRKAVG</sequence>
<evidence type="ECO:0000256" key="3">
    <source>
        <dbReference type="ARBA" id="ARBA00022475"/>
    </source>
</evidence>
<evidence type="ECO:0000256" key="9">
    <source>
        <dbReference type="ARBA" id="ARBA00022989"/>
    </source>
</evidence>
<evidence type="ECO:0000256" key="1">
    <source>
        <dbReference type="ARBA" id="ARBA00004251"/>
    </source>
</evidence>
<dbReference type="KEGG" id="nnu:104598586"/>
<proteinExistence type="inferred from homology"/>
<dbReference type="Pfam" id="PF01657">
    <property type="entry name" value="Stress-antifung"/>
    <property type="match status" value="2"/>
</dbReference>
<dbReference type="GO" id="GO:0009506">
    <property type="term" value="C:plasmodesma"/>
    <property type="evidence" value="ECO:0000318"/>
    <property type="project" value="GO_Central"/>
</dbReference>
<evidence type="ECO:0000256" key="6">
    <source>
        <dbReference type="ARBA" id="ARBA00022729"/>
    </source>
</evidence>
<dbReference type="FunCoup" id="A0A1U8ABG9">
    <property type="interactions" value="2"/>
</dbReference>
<evidence type="ECO:0000256" key="12">
    <source>
        <dbReference type="ARBA" id="ARBA00024184"/>
    </source>
</evidence>
<evidence type="ECO:0000256" key="2">
    <source>
        <dbReference type="ARBA" id="ARBA00022448"/>
    </source>
</evidence>
<evidence type="ECO:0000256" key="10">
    <source>
        <dbReference type="ARBA" id="ARBA00023136"/>
    </source>
</evidence>
<dbReference type="Proteomes" id="UP000189703">
    <property type="component" value="Unplaced"/>
</dbReference>
<dbReference type="InterPro" id="IPR038408">
    <property type="entry name" value="GNK2_sf"/>
</dbReference>
<organism evidence="14 15">
    <name type="scientific">Nelumbo nucifera</name>
    <name type="common">Sacred lotus</name>
    <dbReference type="NCBI Taxonomy" id="4432"/>
    <lineage>
        <taxon>Eukaryota</taxon>
        <taxon>Viridiplantae</taxon>
        <taxon>Streptophyta</taxon>
        <taxon>Embryophyta</taxon>
        <taxon>Tracheophyta</taxon>
        <taxon>Spermatophyta</taxon>
        <taxon>Magnoliopsida</taxon>
        <taxon>Proteales</taxon>
        <taxon>Nelumbonaceae</taxon>
        <taxon>Nelumbo</taxon>
    </lineage>
</organism>
<keyword evidence="6" id="KW-0732">Signal</keyword>
<dbReference type="RefSeq" id="XP_010259030.1">
    <property type="nucleotide sequence ID" value="XM_010260728.2"/>
</dbReference>
<evidence type="ECO:0000256" key="4">
    <source>
        <dbReference type="ARBA" id="ARBA00022581"/>
    </source>
</evidence>
<dbReference type="GeneID" id="104598586"/>
<evidence type="ECO:0000256" key="13">
    <source>
        <dbReference type="ARBA" id="ARBA00038393"/>
    </source>
</evidence>
<evidence type="ECO:0000256" key="5">
    <source>
        <dbReference type="ARBA" id="ARBA00022692"/>
    </source>
</evidence>
<keyword evidence="10" id="KW-0472">Membrane</keyword>
<dbReference type="eggNOG" id="ENOG502QU9X">
    <property type="taxonomic scope" value="Eukaryota"/>
</dbReference>
<evidence type="ECO:0000256" key="8">
    <source>
        <dbReference type="ARBA" id="ARBA00022949"/>
    </source>
</evidence>
<dbReference type="CDD" id="cd23509">
    <property type="entry name" value="Gnk2-like"/>
    <property type="match status" value="2"/>
</dbReference>
<evidence type="ECO:0000256" key="7">
    <source>
        <dbReference type="ARBA" id="ARBA00022737"/>
    </source>
</evidence>
<reference evidence="15" key="1">
    <citation type="submission" date="2025-08" db="UniProtKB">
        <authorList>
            <consortium name="RefSeq"/>
        </authorList>
    </citation>
    <scope>IDENTIFICATION</scope>
</reference>
<dbReference type="InterPro" id="IPR002902">
    <property type="entry name" value="GNK2"/>
</dbReference>
<dbReference type="FunFam" id="3.30.430.20:FF:000001">
    <property type="entry name" value="cysteine-rich repeat secretory protein 3"/>
    <property type="match status" value="1"/>
</dbReference>
<dbReference type="Gene3D" id="3.30.430.20">
    <property type="entry name" value="Gnk2 domain, C-X8-C-X2-C motif"/>
    <property type="match status" value="2"/>
</dbReference>
<keyword evidence="3" id="KW-1003">Cell membrane</keyword>
<accession>A0A1U8ABG9</accession>
<dbReference type="FunFam" id="3.30.430.20:FF:000011">
    <property type="entry name" value="Cysteine-rich repeat secretory protein 15"/>
    <property type="match status" value="1"/>
</dbReference>
<keyword evidence="2" id="KW-0813">Transport</keyword>
<keyword evidence="14" id="KW-1185">Reference proteome</keyword>
<keyword evidence="11" id="KW-1015">Disulfide bond</keyword>
<dbReference type="GO" id="GO:0005886">
    <property type="term" value="C:plasma membrane"/>
    <property type="evidence" value="ECO:0007669"/>
    <property type="project" value="UniProtKB-SubCell"/>
</dbReference>
<keyword evidence="4" id="KW-0945">Host-virus interaction</keyword>
<comment type="similarity">
    <text evidence="13">Belongs to the cysteine-rich repeat secretory protein family. Plasmodesmata-located proteins (PDLD) subfamily.</text>
</comment>
<evidence type="ECO:0000313" key="14">
    <source>
        <dbReference type="Proteomes" id="UP000189703"/>
    </source>
</evidence>
<keyword evidence="9" id="KW-1133">Transmembrane helix</keyword>
<dbReference type="PANTHER" id="PTHR32080">
    <property type="entry name" value="ANTIFUNGAL PROTEIN GINKBILOBIN-2-LIKE"/>
    <property type="match status" value="1"/>
</dbReference>
<dbReference type="OrthoDB" id="1097929at2759"/>
<keyword evidence="5" id="KW-0812">Transmembrane</keyword>
<comment type="subcellular location">
    <subcellularLocation>
        <location evidence="12">Cell junction</location>
        <location evidence="12">Plasmodesma</location>
    </subcellularLocation>
    <subcellularLocation>
        <location evidence="1">Cell membrane</location>
        <topology evidence="1">Single-pass type I membrane protein</topology>
    </subcellularLocation>
</comment>
<evidence type="ECO:0000256" key="11">
    <source>
        <dbReference type="ARBA" id="ARBA00023157"/>
    </source>
</evidence>
<keyword evidence="8" id="KW-0965">Cell junction</keyword>
<dbReference type="OMA" id="CYVRYEN"/>
<name>A0A1U8ABG9_NELNU</name>
<keyword evidence="7" id="KW-0677">Repeat</keyword>
<evidence type="ECO:0000313" key="15">
    <source>
        <dbReference type="RefSeq" id="XP_010259030.1"/>
    </source>
</evidence>
<dbReference type="PROSITE" id="PS51473">
    <property type="entry name" value="GNK2"/>
    <property type="match status" value="2"/>
</dbReference>
<dbReference type="InterPro" id="IPR051378">
    <property type="entry name" value="Cell2Cell_Antifungal"/>
</dbReference>
<protein>
    <submittedName>
        <fullName evidence="15">Cysteine-rich repeat secretory protein 15</fullName>
    </submittedName>
</protein>
<gene>
    <name evidence="15" type="primary">LOC104598586</name>
</gene>